<proteinExistence type="predicted"/>
<dbReference type="InterPro" id="IPR038444">
    <property type="entry name" value="DUF465_sf"/>
</dbReference>
<accession>A0A7W9B4N5</accession>
<dbReference type="EMBL" id="JACIJH010000003">
    <property type="protein sequence ID" value="MBB5706220.1"/>
    <property type="molecule type" value="Genomic_DNA"/>
</dbReference>
<protein>
    <recommendedName>
        <fullName evidence="3">DUF465 domain-containing protein</fullName>
    </recommendedName>
</protein>
<name>A0A7W9B4N5_9SPHN</name>
<dbReference type="Proteomes" id="UP000537161">
    <property type="component" value="Unassembled WGS sequence"/>
</dbReference>
<evidence type="ECO:0000313" key="2">
    <source>
        <dbReference type="Proteomes" id="UP000537161"/>
    </source>
</evidence>
<dbReference type="InterPro" id="IPR007420">
    <property type="entry name" value="DUF465"/>
</dbReference>
<dbReference type="Pfam" id="PF04325">
    <property type="entry name" value="DUF465"/>
    <property type="match status" value="1"/>
</dbReference>
<evidence type="ECO:0000313" key="1">
    <source>
        <dbReference type="EMBL" id="MBB5706220.1"/>
    </source>
</evidence>
<sequence length="60" mass="7182">MSVNPHIFRLTELHRRLDDAVRREARRRGGDPFRVLRLKKLKLAVKDRIASLMRRPVHAR</sequence>
<comment type="caution">
    <text evidence="1">The sequence shown here is derived from an EMBL/GenBank/DDBJ whole genome shotgun (WGS) entry which is preliminary data.</text>
</comment>
<dbReference type="RefSeq" id="WP_184096951.1">
    <property type="nucleotide sequence ID" value="NZ_JACIJH010000003.1"/>
</dbReference>
<dbReference type="Gene3D" id="6.10.280.50">
    <property type="match status" value="1"/>
</dbReference>
<keyword evidence="2" id="KW-1185">Reference proteome</keyword>
<dbReference type="AlphaFoldDB" id="A0A7W9B4N5"/>
<organism evidence="1 2">
    <name type="scientific">Sphingopyxis panaciterrulae</name>
    <dbReference type="NCBI Taxonomy" id="462372"/>
    <lineage>
        <taxon>Bacteria</taxon>
        <taxon>Pseudomonadati</taxon>
        <taxon>Pseudomonadota</taxon>
        <taxon>Alphaproteobacteria</taxon>
        <taxon>Sphingomonadales</taxon>
        <taxon>Sphingomonadaceae</taxon>
        <taxon>Sphingopyxis</taxon>
    </lineage>
</organism>
<reference evidence="1 2" key="1">
    <citation type="submission" date="2020-08" db="EMBL/GenBank/DDBJ databases">
        <title>Genomic Encyclopedia of Type Strains, Phase IV (KMG-IV): sequencing the most valuable type-strain genomes for metagenomic binning, comparative biology and taxonomic classification.</title>
        <authorList>
            <person name="Goeker M."/>
        </authorList>
    </citation>
    <scope>NUCLEOTIDE SEQUENCE [LARGE SCALE GENOMIC DNA]</scope>
    <source>
        <strain evidence="1 2">DSM 27163</strain>
    </source>
</reference>
<evidence type="ECO:0008006" key="3">
    <source>
        <dbReference type="Google" id="ProtNLM"/>
    </source>
</evidence>
<gene>
    <name evidence="1" type="ORF">FHR21_001564</name>
</gene>